<feature type="transmembrane region" description="Helical" evidence="15">
    <location>
        <begin position="544"/>
        <end position="567"/>
    </location>
</feature>
<dbReference type="OrthoDB" id="9997229at2759"/>
<dbReference type="SMART" id="SM00918">
    <property type="entry name" value="Lig_chan-Glu_bd"/>
    <property type="match status" value="1"/>
</dbReference>
<feature type="binding site" evidence="12">
    <location>
        <position position="498"/>
    </location>
    <ligand>
        <name>L-glutamate</name>
        <dbReference type="ChEBI" id="CHEBI:29985"/>
    </ligand>
</feature>
<proteinExistence type="predicted"/>
<comment type="caution">
    <text evidence="18">The sequence shown here is derived from an EMBL/GenBank/DDBJ whole genome shotgun (WGS) entry which is preliminary data.</text>
</comment>
<evidence type="ECO:0000256" key="12">
    <source>
        <dbReference type="PIRSR" id="PIRSR601508-1"/>
    </source>
</evidence>
<feature type="disulfide bond" evidence="14">
    <location>
        <begin position="732"/>
        <end position="787"/>
    </location>
</feature>
<dbReference type="GO" id="GO:0005886">
    <property type="term" value="C:plasma membrane"/>
    <property type="evidence" value="ECO:0007669"/>
    <property type="project" value="UniProtKB-SubCell"/>
</dbReference>
<feature type="binding site" evidence="12">
    <location>
        <position position="500"/>
    </location>
    <ligand>
        <name>L-glutamate</name>
        <dbReference type="ChEBI" id="CHEBI:29985"/>
    </ligand>
</feature>
<evidence type="ECO:0000256" key="6">
    <source>
        <dbReference type="ARBA" id="ARBA00023065"/>
    </source>
</evidence>
<dbReference type="AlphaFoldDB" id="A0A210QLQ2"/>
<feature type="domain" description="Ionotropic glutamate receptor C-terminal" evidence="16">
    <location>
        <begin position="422"/>
        <end position="783"/>
    </location>
</feature>
<keyword evidence="4 15" id="KW-0812">Transmembrane</keyword>
<dbReference type="InterPro" id="IPR019594">
    <property type="entry name" value="Glu/Gly-bd"/>
</dbReference>
<accession>A0A210QLQ2</accession>
<dbReference type="Gene3D" id="1.10.287.70">
    <property type="match status" value="1"/>
</dbReference>
<dbReference type="InterPro" id="IPR052192">
    <property type="entry name" value="Insect_Ionotropic_Sensory_Rcpt"/>
</dbReference>
<evidence type="ECO:0000256" key="10">
    <source>
        <dbReference type="ARBA" id="ARBA00023286"/>
    </source>
</evidence>
<reference evidence="18 19" key="1">
    <citation type="journal article" date="2017" name="Nat. Ecol. Evol.">
        <title>Scallop genome provides insights into evolution of bilaterian karyotype and development.</title>
        <authorList>
            <person name="Wang S."/>
            <person name="Zhang J."/>
            <person name="Jiao W."/>
            <person name="Li J."/>
            <person name="Xun X."/>
            <person name="Sun Y."/>
            <person name="Guo X."/>
            <person name="Huan P."/>
            <person name="Dong B."/>
            <person name="Zhang L."/>
            <person name="Hu X."/>
            <person name="Sun X."/>
            <person name="Wang J."/>
            <person name="Zhao C."/>
            <person name="Wang Y."/>
            <person name="Wang D."/>
            <person name="Huang X."/>
            <person name="Wang R."/>
            <person name="Lv J."/>
            <person name="Li Y."/>
            <person name="Zhang Z."/>
            <person name="Liu B."/>
            <person name="Lu W."/>
            <person name="Hui Y."/>
            <person name="Liang J."/>
            <person name="Zhou Z."/>
            <person name="Hou R."/>
            <person name="Li X."/>
            <person name="Liu Y."/>
            <person name="Li H."/>
            <person name="Ning X."/>
            <person name="Lin Y."/>
            <person name="Zhao L."/>
            <person name="Xing Q."/>
            <person name="Dou J."/>
            <person name="Li Y."/>
            <person name="Mao J."/>
            <person name="Guo H."/>
            <person name="Dou H."/>
            <person name="Li T."/>
            <person name="Mu C."/>
            <person name="Jiang W."/>
            <person name="Fu Q."/>
            <person name="Fu X."/>
            <person name="Miao Y."/>
            <person name="Liu J."/>
            <person name="Yu Q."/>
            <person name="Li R."/>
            <person name="Liao H."/>
            <person name="Li X."/>
            <person name="Kong Y."/>
            <person name="Jiang Z."/>
            <person name="Chourrout D."/>
            <person name="Li R."/>
            <person name="Bao Z."/>
        </authorList>
    </citation>
    <scope>NUCLEOTIDE SEQUENCE [LARGE SCALE GENOMIC DNA]</scope>
    <source>
        <strain evidence="18 19">PY_sf001</strain>
    </source>
</reference>
<dbReference type="GO" id="GO:0050906">
    <property type="term" value="P:detection of stimulus involved in sensory perception"/>
    <property type="evidence" value="ECO:0007669"/>
    <property type="project" value="UniProtKB-ARBA"/>
</dbReference>
<evidence type="ECO:0000256" key="4">
    <source>
        <dbReference type="ARBA" id="ARBA00022692"/>
    </source>
</evidence>
<dbReference type="Proteomes" id="UP000242188">
    <property type="component" value="Unassembled WGS sequence"/>
</dbReference>
<dbReference type="InterPro" id="IPR001320">
    <property type="entry name" value="Iontro_rcpt_C"/>
</dbReference>
<keyword evidence="10" id="KW-1071">Ligand-gated ion channel</keyword>
<evidence type="ECO:0000256" key="14">
    <source>
        <dbReference type="PIRSR" id="PIRSR601508-3"/>
    </source>
</evidence>
<evidence type="ECO:0000256" key="1">
    <source>
        <dbReference type="ARBA" id="ARBA00004651"/>
    </source>
</evidence>
<evidence type="ECO:0000256" key="11">
    <source>
        <dbReference type="ARBA" id="ARBA00023303"/>
    </source>
</evidence>
<dbReference type="PANTHER" id="PTHR42643:SF24">
    <property type="entry name" value="IONOTROPIC RECEPTOR 60A"/>
    <property type="match status" value="1"/>
</dbReference>
<evidence type="ECO:0000313" key="18">
    <source>
        <dbReference type="EMBL" id="OWF49654.1"/>
    </source>
</evidence>
<keyword evidence="3" id="KW-1003">Cell membrane</keyword>
<dbReference type="Gene3D" id="3.40.190.10">
    <property type="entry name" value="Periplasmic binding protein-like II"/>
    <property type="match status" value="1"/>
</dbReference>
<keyword evidence="11" id="KW-0407">Ion channel</keyword>
<sequence>MALPWQGLFIVAIGSVLMSISTVTGLDETILLKLGVVSGPCEGSCDNETTIKSVSGISNIISAKVTWAYVDVSETYLVLTTVKDMRDNDIDMVLLLADVDYKLNFSLLPYNNTPILQWVAPNNTEENESDNVSLDHCGSSSTYKSLNRRHDTIDMCRGDKQPDVQYNNENVRHQYRATGNALVDIVASLAAHLMWTSTFVLTDKGAHLDDLVHGLSAAGVSIVDGMIPDIQSPQFEQEFLSMMDYAIREMPNITLVCSMECVRTILKRPFSIARLEVHRYAMRHMTRWLIVTFGDHTASDQLTNLGTNLDNVVVIVVPDSIVKKSLFNGENIQTYIQSVLRDIGSKYNVSEYGEGNKTLKALTMEEFVLHNKVVCQWVAIEALMWTKSGRGFQTVGHIRDSGRLLTSGDIFPNAKFGFNGRQLLVSTNVWYPFVGKHENMTFSGFCIDMLAHLASSLNFTYRMTMPADGAWGMEFENGSFNGLIGQMQRNEVDLIVAPISIQTNREAVMDFSYPYYFEPTKMILKKPDPSETKWRTLIDPFTTTVLICIGISLPTMSFVLCMLEYLSPYYREIPDRSSMRGLHHFSDSFWYLYGALLTQGGEHLSDAVSGRTLLSFWWLFCIAMMATYSGNLIAFLTVSKEKLPFDTISGMVGQDEYRWGTIGGTAFIDIFKTSQQHVYRKVWNGLVRFNESDGNVLSSDPDIHISKVLDGNYVFLGDKTYSEIKMRTRKECDMVMTKEEFLPLQYAIGLPNNSPYTRLFANEILGIHESGLLQIWKLKHWPKRSTCFSSLVPEATVVNVIDIQSAFYLIGIGIVVAGTVLLCECGFSYWERQKGTMYNTDKVIHKHTKSIT</sequence>
<dbReference type="Pfam" id="PF00060">
    <property type="entry name" value="Lig_chan"/>
    <property type="match status" value="1"/>
</dbReference>
<evidence type="ECO:0000259" key="17">
    <source>
        <dbReference type="SMART" id="SM00918"/>
    </source>
</evidence>
<evidence type="ECO:0000259" key="16">
    <source>
        <dbReference type="SMART" id="SM00079"/>
    </source>
</evidence>
<dbReference type="PANTHER" id="PTHR42643">
    <property type="entry name" value="IONOTROPIC RECEPTOR 20A-RELATED"/>
    <property type="match status" value="1"/>
</dbReference>
<evidence type="ECO:0000256" key="8">
    <source>
        <dbReference type="ARBA" id="ARBA00023170"/>
    </source>
</evidence>
<dbReference type="PRINTS" id="PR00177">
    <property type="entry name" value="NMDARECEPTOR"/>
</dbReference>
<evidence type="ECO:0000256" key="13">
    <source>
        <dbReference type="PIRSR" id="PIRSR601508-2"/>
    </source>
</evidence>
<dbReference type="EMBL" id="NEDP02003010">
    <property type="protein sequence ID" value="OWF49654.1"/>
    <property type="molecule type" value="Genomic_DNA"/>
</dbReference>
<dbReference type="Pfam" id="PF10613">
    <property type="entry name" value="Lig_chan-Glu_bd"/>
    <property type="match status" value="1"/>
</dbReference>
<name>A0A210QLQ2_MIZYE</name>
<dbReference type="GO" id="GO:0038023">
    <property type="term" value="F:signaling receptor activity"/>
    <property type="evidence" value="ECO:0007669"/>
    <property type="project" value="InterPro"/>
</dbReference>
<keyword evidence="7 15" id="KW-0472">Membrane</keyword>
<feature type="domain" description="Ionotropic glutamate receptor L-glutamate and glycine-binding" evidence="17">
    <location>
        <begin position="432"/>
        <end position="489"/>
    </location>
</feature>
<feature type="transmembrane region" description="Helical" evidence="15">
    <location>
        <begin position="616"/>
        <end position="638"/>
    </location>
</feature>
<feature type="site" description="Interaction with the cone snail toxin Con-ikot-ikot" evidence="13">
    <location>
        <position position="672"/>
    </location>
</feature>
<dbReference type="FunFam" id="1.10.287.70:FF:000143">
    <property type="entry name" value="Probable glutamate receptor"/>
    <property type="match status" value="1"/>
</dbReference>
<keyword evidence="2" id="KW-0813">Transport</keyword>
<dbReference type="SUPFAM" id="SSF53850">
    <property type="entry name" value="Periplasmic binding protein-like II"/>
    <property type="match status" value="1"/>
</dbReference>
<keyword evidence="14" id="KW-1015">Disulfide bond</keyword>
<evidence type="ECO:0000256" key="5">
    <source>
        <dbReference type="ARBA" id="ARBA00022989"/>
    </source>
</evidence>
<dbReference type="SMART" id="SM00079">
    <property type="entry name" value="PBPe"/>
    <property type="match status" value="1"/>
</dbReference>
<evidence type="ECO:0000256" key="3">
    <source>
        <dbReference type="ARBA" id="ARBA00022475"/>
    </source>
</evidence>
<feature type="transmembrane region" description="Helical" evidence="15">
    <location>
        <begin position="806"/>
        <end position="830"/>
    </location>
</feature>
<keyword evidence="9" id="KW-0325">Glycoprotein</keyword>
<protein>
    <submittedName>
        <fullName evidence="18">Glutamate receptor ionotropic, delta-1</fullName>
    </submittedName>
</protein>
<gene>
    <name evidence="18" type="ORF">KP79_PYT20394</name>
</gene>
<keyword evidence="8 18" id="KW-0675">Receptor</keyword>
<keyword evidence="5 15" id="KW-1133">Transmembrane helix</keyword>
<evidence type="ECO:0000256" key="15">
    <source>
        <dbReference type="SAM" id="Phobius"/>
    </source>
</evidence>
<evidence type="ECO:0000256" key="2">
    <source>
        <dbReference type="ARBA" id="ARBA00022448"/>
    </source>
</evidence>
<comment type="subcellular location">
    <subcellularLocation>
        <location evidence="1">Cell membrane</location>
        <topology evidence="1">Multi-pass membrane protein</topology>
    </subcellularLocation>
</comment>
<evidence type="ECO:0000256" key="7">
    <source>
        <dbReference type="ARBA" id="ARBA00023136"/>
    </source>
</evidence>
<dbReference type="GO" id="GO:0015276">
    <property type="term" value="F:ligand-gated monoatomic ion channel activity"/>
    <property type="evidence" value="ECO:0007669"/>
    <property type="project" value="InterPro"/>
</dbReference>
<keyword evidence="6" id="KW-0406">Ion transport</keyword>
<dbReference type="InterPro" id="IPR001508">
    <property type="entry name" value="Iono_Glu_rcpt_met"/>
</dbReference>
<feature type="binding site" evidence="12">
    <location>
        <position position="505"/>
    </location>
    <ligand>
        <name>L-glutamate</name>
        <dbReference type="ChEBI" id="CHEBI:29985"/>
    </ligand>
</feature>
<evidence type="ECO:0000256" key="9">
    <source>
        <dbReference type="ARBA" id="ARBA00023180"/>
    </source>
</evidence>
<feature type="binding site" evidence="12">
    <location>
        <position position="718"/>
    </location>
    <ligand>
        <name>L-glutamate</name>
        <dbReference type="ChEBI" id="CHEBI:29985"/>
    </ligand>
</feature>
<keyword evidence="19" id="KW-1185">Reference proteome</keyword>
<evidence type="ECO:0000313" key="19">
    <source>
        <dbReference type="Proteomes" id="UP000242188"/>
    </source>
</evidence>
<organism evidence="18 19">
    <name type="scientific">Mizuhopecten yessoensis</name>
    <name type="common">Japanese scallop</name>
    <name type="synonym">Patinopecten yessoensis</name>
    <dbReference type="NCBI Taxonomy" id="6573"/>
    <lineage>
        <taxon>Eukaryota</taxon>
        <taxon>Metazoa</taxon>
        <taxon>Spiralia</taxon>
        <taxon>Lophotrochozoa</taxon>
        <taxon>Mollusca</taxon>
        <taxon>Bivalvia</taxon>
        <taxon>Autobranchia</taxon>
        <taxon>Pteriomorphia</taxon>
        <taxon>Pectinida</taxon>
        <taxon>Pectinoidea</taxon>
        <taxon>Pectinidae</taxon>
        <taxon>Mizuhopecten</taxon>
    </lineage>
</organism>